<name>A0A7I7RZD2_9MYCO</name>
<dbReference type="KEGG" id="marz:MARA_34600"/>
<keyword evidence="1" id="KW-0472">Membrane</keyword>
<keyword evidence="3" id="KW-1185">Reference proteome</keyword>
<sequence>MTMTKRDFGEFLGTALMCVVVCLVALAVGFTALLITDSVSNTGVFSPHGPTGSSAT</sequence>
<proteinExistence type="predicted"/>
<keyword evidence="1" id="KW-1133">Transmembrane helix</keyword>
<organism evidence="2 3">
    <name type="scientific">Mycolicibacterium arabiense</name>
    <dbReference type="NCBI Taxonomy" id="1286181"/>
    <lineage>
        <taxon>Bacteria</taxon>
        <taxon>Bacillati</taxon>
        <taxon>Actinomycetota</taxon>
        <taxon>Actinomycetes</taxon>
        <taxon>Mycobacteriales</taxon>
        <taxon>Mycobacteriaceae</taxon>
        <taxon>Mycolicibacterium</taxon>
    </lineage>
</organism>
<dbReference type="AlphaFoldDB" id="A0A7I7RZD2"/>
<dbReference type="EMBL" id="AP022593">
    <property type="protein sequence ID" value="BBY49992.1"/>
    <property type="molecule type" value="Genomic_DNA"/>
</dbReference>
<protein>
    <submittedName>
        <fullName evidence="2">Uncharacterized protein</fullName>
    </submittedName>
</protein>
<gene>
    <name evidence="2" type="ORF">MARA_34600</name>
</gene>
<dbReference type="Proteomes" id="UP000467428">
    <property type="component" value="Chromosome"/>
</dbReference>
<dbReference type="RefSeq" id="WP_163919529.1">
    <property type="nucleotide sequence ID" value="NZ_AP022593.1"/>
</dbReference>
<evidence type="ECO:0000313" key="2">
    <source>
        <dbReference type="EMBL" id="BBY49992.1"/>
    </source>
</evidence>
<geneLocation type="plasmid" evidence="3">
    <name>pjcm18538 dna</name>
</geneLocation>
<keyword evidence="1" id="KW-0812">Transmembrane</keyword>
<accession>A0A7I7RZD2</accession>
<feature type="transmembrane region" description="Helical" evidence="1">
    <location>
        <begin position="12"/>
        <end position="35"/>
    </location>
</feature>
<reference evidence="2 3" key="1">
    <citation type="journal article" date="2019" name="Emerg. Microbes Infect.">
        <title>Comprehensive subspecies identification of 175 nontuberculous mycobacteria species based on 7547 genomic profiles.</title>
        <authorList>
            <person name="Matsumoto Y."/>
            <person name="Kinjo T."/>
            <person name="Motooka D."/>
            <person name="Nabeya D."/>
            <person name="Jung N."/>
            <person name="Uechi K."/>
            <person name="Horii T."/>
            <person name="Iida T."/>
            <person name="Fujita J."/>
            <person name="Nakamura S."/>
        </authorList>
    </citation>
    <scope>NUCLEOTIDE SEQUENCE [LARGE SCALE GENOMIC DNA]</scope>
    <source>
        <strain evidence="2 3">JCM 18538</strain>
    </source>
</reference>
<evidence type="ECO:0000256" key="1">
    <source>
        <dbReference type="SAM" id="Phobius"/>
    </source>
</evidence>
<evidence type="ECO:0000313" key="3">
    <source>
        <dbReference type="Proteomes" id="UP000467428"/>
    </source>
</evidence>